<keyword evidence="1" id="KW-0472">Membrane</keyword>
<dbReference type="Proteomes" id="UP000194236">
    <property type="component" value="Unassembled WGS sequence"/>
</dbReference>
<keyword evidence="1" id="KW-1133">Transmembrane helix</keyword>
<keyword evidence="3" id="KW-1185">Reference proteome</keyword>
<evidence type="ECO:0000313" key="3">
    <source>
        <dbReference type="Proteomes" id="UP000194236"/>
    </source>
</evidence>
<keyword evidence="1" id="KW-0812">Transmembrane</keyword>
<protein>
    <submittedName>
        <fullName evidence="2">Uncharacterized protein</fullName>
    </submittedName>
</protein>
<comment type="caution">
    <text evidence="2">The sequence shown here is derived from an EMBL/GenBank/DDBJ whole genome shotgun (WGS) entry which is preliminary data.</text>
</comment>
<evidence type="ECO:0000256" key="1">
    <source>
        <dbReference type="SAM" id="Phobius"/>
    </source>
</evidence>
<feature type="transmembrane region" description="Helical" evidence="1">
    <location>
        <begin position="20"/>
        <end position="41"/>
    </location>
</feature>
<organism evidence="2 3">
    <name type="scientific">Euroglyphus maynei</name>
    <name type="common">Mayne's house dust mite</name>
    <dbReference type="NCBI Taxonomy" id="6958"/>
    <lineage>
        <taxon>Eukaryota</taxon>
        <taxon>Metazoa</taxon>
        <taxon>Ecdysozoa</taxon>
        <taxon>Arthropoda</taxon>
        <taxon>Chelicerata</taxon>
        <taxon>Arachnida</taxon>
        <taxon>Acari</taxon>
        <taxon>Acariformes</taxon>
        <taxon>Sarcoptiformes</taxon>
        <taxon>Astigmata</taxon>
        <taxon>Psoroptidia</taxon>
        <taxon>Analgoidea</taxon>
        <taxon>Pyroglyphidae</taxon>
        <taxon>Pyroglyphinae</taxon>
        <taxon>Euroglyphus</taxon>
    </lineage>
</organism>
<name>A0A1Y3AV06_EURMA</name>
<dbReference type="GO" id="GO:0055085">
    <property type="term" value="P:transmembrane transport"/>
    <property type="evidence" value="ECO:0007669"/>
    <property type="project" value="InterPro"/>
</dbReference>
<proteinExistence type="predicted"/>
<evidence type="ECO:0000313" key="2">
    <source>
        <dbReference type="EMBL" id="OTF72312.1"/>
    </source>
</evidence>
<sequence>MVVSPIVGYLGSKYNRSRLIAVGELIVAFSCILSATPYFIYGTAPHLGSQVLNRTSVTNSEMCGPKDTTFCDHHEGHSTIILAVFI</sequence>
<reference evidence="2 3" key="1">
    <citation type="submission" date="2017-03" db="EMBL/GenBank/DDBJ databases">
        <title>Genome Survey of Euroglyphus maynei.</title>
        <authorList>
            <person name="Arlian L.G."/>
            <person name="Morgan M.S."/>
            <person name="Rider S.D."/>
        </authorList>
    </citation>
    <scope>NUCLEOTIDE SEQUENCE [LARGE SCALE GENOMIC DNA]</scope>
    <source>
        <strain evidence="2">Arlian Lab</strain>
        <tissue evidence="2">Whole body</tissue>
    </source>
</reference>
<dbReference type="EMBL" id="MUJZ01056820">
    <property type="protein sequence ID" value="OTF72312.1"/>
    <property type="molecule type" value="Genomic_DNA"/>
</dbReference>
<dbReference type="GO" id="GO:0016020">
    <property type="term" value="C:membrane"/>
    <property type="evidence" value="ECO:0007669"/>
    <property type="project" value="InterPro"/>
</dbReference>
<gene>
    <name evidence="2" type="ORF">BLA29_013060</name>
</gene>
<dbReference type="AlphaFoldDB" id="A0A1Y3AV06"/>
<dbReference type="OrthoDB" id="5062115at2759"/>
<dbReference type="Pfam" id="PF03137">
    <property type="entry name" value="OATP"/>
    <property type="match status" value="1"/>
</dbReference>
<dbReference type="InterPro" id="IPR004156">
    <property type="entry name" value="OATP"/>
</dbReference>
<accession>A0A1Y3AV06</accession>